<feature type="region of interest" description="Disordered" evidence="1">
    <location>
        <begin position="1"/>
        <end position="27"/>
    </location>
</feature>
<dbReference type="EMBL" id="JAWDGP010006665">
    <property type="protein sequence ID" value="KAK3737203.1"/>
    <property type="molecule type" value="Genomic_DNA"/>
</dbReference>
<evidence type="ECO:0000313" key="3">
    <source>
        <dbReference type="Proteomes" id="UP001283361"/>
    </source>
</evidence>
<protein>
    <submittedName>
        <fullName evidence="2">Uncharacterized protein</fullName>
    </submittedName>
</protein>
<dbReference type="Proteomes" id="UP001283361">
    <property type="component" value="Unassembled WGS sequence"/>
</dbReference>
<keyword evidence="3" id="KW-1185">Reference proteome</keyword>
<name>A0AAE0Y8Y0_9GAST</name>
<accession>A0AAE0Y8Y0</accession>
<evidence type="ECO:0000313" key="2">
    <source>
        <dbReference type="EMBL" id="KAK3737203.1"/>
    </source>
</evidence>
<sequence>MRLAALVNSRQPDMSDSVETRSGYSASGRGRHLDLFQVNDLTQVTSGTDFPEIEQQNQSRAALTGDCYSPLATRHSPLATRHSSVVGVTDRGGGYCVDSTLDHVQHV</sequence>
<proteinExistence type="predicted"/>
<reference evidence="2" key="1">
    <citation type="journal article" date="2023" name="G3 (Bethesda)">
        <title>A reference genome for the long-term kleptoplast-retaining sea slug Elysia crispata morphotype clarki.</title>
        <authorList>
            <person name="Eastman K.E."/>
            <person name="Pendleton A.L."/>
            <person name="Shaikh M.A."/>
            <person name="Suttiyut T."/>
            <person name="Ogas R."/>
            <person name="Tomko P."/>
            <person name="Gavelis G."/>
            <person name="Widhalm J.R."/>
            <person name="Wisecaver J.H."/>
        </authorList>
    </citation>
    <scope>NUCLEOTIDE SEQUENCE</scope>
    <source>
        <strain evidence="2">ECLA1</strain>
    </source>
</reference>
<comment type="caution">
    <text evidence="2">The sequence shown here is derived from an EMBL/GenBank/DDBJ whole genome shotgun (WGS) entry which is preliminary data.</text>
</comment>
<organism evidence="2 3">
    <name type="scientific">Elysia crispata</name>
    <name type="common">lettuce slug</name>
    <dbReference type="NCBI Taxonomy" id="231223"/>
    <lineage>
        <taxon>Eukaryota</taxon>
        <taxon>Metazoa</taxon>
        <taxon>Spiralia</taxon>
        <taxon>Lophotrochozoa</taxon>
        <taxon>Mollusca</taxon>
        <taxon>Gastropoda</taxon>
        <taxon>Heterobranchia</taxon>
        <taxon>Euthyneura</taxon>
        <taxon>Panpulmonata</taxon>
        <taxon>Sacoglossa</taxon>
        <taxon>Placobranchoidea</taxon>
        <taxon>Plakobranchidae</taxon>
        <taxon>Elysia</taxon>
    </lineage>
</organism>
<evidence type="ECO:0000256" key="1">
    <source>
        <dbReference type="SAM" id="MobiDB-lite"/>
    </source>
</evidence>
<gene>
    <name evidence="2" type="ORF">RRG08_016507</name>
</gene>
<dbReference type="AlphaFoldDB" id="A0AAE0Y8Y0"/>